<dbReference type="GO" id="GO:0005737">
    <property type="term" value="C:cytoplasm"/>
    <property type="evidence" value="ECO:0007669"/>
    <property type="project" value="UniProtKB-SubCell"/>
</dbReference>
<dbReference type="InterPro" id="IPR003768">
    <property type="entry name" value="ScpA"/>
</dbReference>
<keyword evidence="7" id="KW-1185">Reference proteome</keyword>
<organism evidence="4 6">
    <name type="scientific">Clostridium coskatii</name>
    <dbReference type="NCBI Taxonomy" id="1705578"/>
    <lineage>
        <taxon>Bacteria</taxon>
        <taxon>Bacillati</taxon>
        <taxon>Bacillota</taxon>
        <taxon>Clostridia</taxon>
        <taxon>Eubacteriales</taxon>
        <taxon>Clostridiaceae</taxon>
        <taxon>Clostridium</taxon>
    </lineage>
</organism>
<keyword evidence="3" id="KW-0963">Cytoplasm</keyword>
<comment type="similarity">
    <text evidence="3">Belongs to the ScpA family.</text>
</comment>
<dbReference type="Proteomes" id="UP000077384">
    <property type="component" value="Unassembled WGS sequence"/>
</dbReference>
<dbReference type="HAMAP" id="MF_01805">
    <property type="entry name" value="ScpA"/>
    <property type="match status" value="1"/>
</dbReference>
<keyword evidence="1 3" id="KW-0159">Chromosome partition</keyword>
<dbReference type="GO" id="GO:0007059">
    <property type="term" value="P:chromosome segregation"/>
    <property type="evidence" value="ECO:0007669"/>
    <property type="project" value="UniProtKB-UniRule"/>
</dbReference>
<proteinExistence type="inferred from homology"/>
<keyword evidence="3" id="KW-0131">Cell cycle</keyword>
<name>A0A170NLM8_9CLOT</name>
<dbReference type="Gene3D" id="1.10.10.580">
    <property type="entry name" value="Structural maintenance of chromosome 1. Chain E"/>
    <property type="match status" value="1"/>
</dbReference>
<dbReference type="EMBL" id="LROR01000028">
    <property type="protein sequence ID" value="OBR97257.1"/>
    <property type="molecule type" value="Genomic_DNA"/>
</dbReference>
<dbReference type="PATRIC" id="fig|1705578.3.peg.1447"/>
<evidence type="ECO:0000313" key="7">
    <source>
        <dbReference type="Proteomes" id="UP000093694"/>
    </source>
</evidence>
<dbReference type="Proteomes" id="UP000093694">
    <property type="component" value="Unassembled WGS sequence"/>
</dbReference>
<evidence type="ECO:0000256" key="1">
    <source>
        <dbReference type="ARBA" id="ARBA00022829"/>
    </source>
</evidence>
<gene>
    <name evidence="3 4" type="primary">scpA</name>
    <name evidence="5" type="ORF">CLCOS_05630</name>
    <name evidence="4" type="ORF">WX73_01054</name>
</gene>
<evidence type="ECO:0000256" key="3">
    <source>
        <dbReference type="HAMAP-Rule" id="MF_01805"/>
    </source>
</evidence>
<evidence type="ECO:0000313" key="4">
    <source>
        <dbReference type="EMBL" id="OAA92238.1"/>
    </source>
</evidence>
<dbReference type="NCBIfam" id="NF000994">
    <property type="entry name" value="PRK00104.1-3"/>
    <property type="match status" value="1"/>
</dbReference>
<dbReference type="InterPro" id="IPR023093">
    <property type="entry name" value="ScpA-like_C"/>
</dbReference>
<dbReference type="GO" id="GO:0006260">
    <property type="term" value="P:DNA replication"/>
    <property type="evidence" value="ECO:0007669"/>
    <property type="project" value="UniProtKB-UniRule"/>
</dbReference>
<protein>
    <recommendedName>
        <fullName evidence="2 3">Segregation and condensation protein A</fullName>
    </recommendedName>
</protein>
<comment type="caution">
    <text evidence="4">The sequence shown here is derived from an EMBL/GenBank/DDBJ whole genome shotgun (WGS) entry which is preliminary data.</text>
</comment>
<comment type="subunit">
    <text evidence="3">Component of a cohesin-like complex composed of ScpA, ScpB and the Smc homodimer, in which ScpA and ScpB bind to the head domain of Smc. The presence of the three proteins is required for the association of the complex with DNA.</text>
</comment>
<dbReference type="Gene3D" id="6.10.250.2410">
    <property type="match status" value="1"/>
</dbReference>
<dbReference type="EMBL" id="LITQ01000021">
    <property type="protein sequence ID" value="OAA92238.1"/>
    <property type="molecule type" value="Genomic_DNA"/>
</dbReference>
<comment type="subcellular location">
    <subcellularLocation>
        <location evidence="3">Cytoplasm</location>
    </subcellularLocation>
    <text evidence="3">Associated with two foci at the outer edges of the nucleoid region in young cells, and at four foci within both cell halves in older cells.</text>
</comment>
<evidence type="ECO:0000256" key="2">
    <source>
        <dbReference type="ARBA" id="ARBA00044777"/>
    </source>
</evidence>
<accession>A0A170NLM8</accession>
<evidence type="ECO:0000313" key="6">
    <source>
        <dbReference type="Proteomes" id="UP000077384"/>
    </source>
</evidence>
<dbReference type="RefSeq" id="WP_063601620.1">
    <property type="nucleotide sequence ID" value="NZ_LITQ01000021.1"/>
</dbReference>
<keyword evidence="3" id="KW-0132">Cell division</keyword>
<dbReference type="Pfam" id="PF02616">
    <property type="entry name" value="SMC_ScpA"/>
    <property type="match status" value="1"/>
</dbReference>
<dbReference type="PANTHER" id="PTHR33969:SF2">
    <property type="entry name" value="SEGREGATION AND CONDENSATION PROTEIN A"/>
    <property type="match status" value="1"/>
</dbReference>
<dbReference type="PANTHER" id="PTHR33969">
    <property type="entry name" value="SEGREGATION AND CONDENSATION PROTEIN A"/>
    <property type="match status" value="1"/>
</dbReference>
<reference evidence="4 6" key="1">
    <citation type="journal article" date="2015" name="Biotechnol. Bioeng.">
        <title>Genome sequence and phenotypic characterization of Caulobacter segnis.</title>
        <authorList>
            <person name="Patel S."/>
            <person name="Fletcher B."/>
            <person name="Scott D.C."/>
            <person name="Ely B."/>
        </authorList>
    </citation>
    <scope>NUCLEOTIDE SEQUENCE [LARGE SCALE GENOMIC DNA]</scope>
    <source>
        <strain evidence="4 6">PS02</strain>
    </source>
</reference>
<comment type="function">
    <text evidence="3">Participates in chromosomal partition during cell division. May act via the formation of a condensin-like complex containing Smc and ScpB that pull DNA away from mid-cell into both cell halves.</text>
</comment>
<reference evidence="5 7" key="2">
    <citation type="journal article" date="2016" name="Front. Microbiol.">
        <title>Industrial Acetogenic Biocatalysts: A Comparative Metabolic and Genomic Analysis.</title>
        <authorList>
            <person name="Bengelsdorf F."/>
            <person name="Poehlein A."/>
            <person name="Sonja S."/>
            <person name="Erz C."/>
            <person name="Hummel T."/>
            <person name="Hoffmeister S."/>
            <person name="Daniel R."/>
            <person name="Durre P."/>
        </authorList>
    </citation>
    <scope>NUCLEOTIDE SEQUENCE [LARGE SCALE GENOMIC DNA]</scope>
    <source>
        <strain evidence="5 7">PTA-10522</strain>
    </source>
</reference>
<sequence length="251" mass="29711">MSLNIKIENFEGPFDLLLHLIKKNKMNIYDIKIYEITEQYLQYVNNMRDMDLDVASEFIVIAASLIEIKSKMLLPKTQLNEDDNEDEKDPRKELVDKLLQYKKFKAVAEFLKKREIGLEKMFGKKPEIIEQVNMGTSPEQFLKGITMLDLYRVYSHLMDSYVNKLNNGNVMGREISLDKFKLQDKMLYIREIIQTKPQIRFSVVLKKCSFKIEKVVTFIALLELIKLKVVSVMQYENFDEIYVERIIENEK</sequence>
<dbReference type="AlphaFoldDB" id="A0A170NLM8"/>
<dbReference type="GO" id="GO:0051301">
    <property type="term" value="P:cell division"/>
    <property type="evidence" value="ECO:0007669"/>
    <property type="project" value="UniProtKB-KW"/>
</dbReference>
<evidence type="ECO:0000313" key="5">
    <source>
        <dbReference type="EMBL" id="OBR97257.1"/>
    </source>
</evidence>